<organism evidence="1 2">
    <name type="scientific">Bacteroides muris</name>
    <name type="common">ex Afrizal et al. 2022</name>
    <dbReference type="NCBI Taxonomy" id="2516960"/>
    <lineage>
        <taxon>Bacteria</taxon>
        <taxon>Pseudomonadati</taxon>
        <taxon>Bacteroidota</taxon>
        <taxon>Bacteroidia</taxon>
        <taxon>Bacteroidales</taxon>
        <taxon>Bacteroidaceae</taxon>
        <taxon>Bacteroides</taxon>
    </lineage>
</organism>
<gene>
    <name evidence="1" type="ORF">E5355_15065</name>
</gene>
<name>A0A4S2AM54_9BACE</name>
<dbReference type="RefSeq" id="WP_136010983.1">
    <property type="nucleotide sequence ID" value="NZ_SRYZ01000044.1"/>
</dbReference>
<accession>A0A4S2AM54</accession>
<keyword evidence="2" id="KW-1185">Reference proteome</keyword>
<comment type="caution">
    <text evidence="1">The sequence shown here is derived from an EMBL/GenBank/DDBJ whole genome shotgun (WGS) entry which is preliminary data.</text>
</comment>
<reference evidence="1 2" key="1">
    <citation type="submission" date="2019-04" db="EMBL/GenBank/DDBJ databases">
        <title>Microbes associate with the intestines of laboratory mice.</title>
        <authorList>
            <person name="Navarre W."/>
            <person name="Wong E."/>
            <person name="Huang K."/>
            <person name="Tropini C."/>
            <person name="Ng K."/>
            <person name="Yu B."/>
        </authorList>
    </citation>
    <scope>NUCLEOTIDE SEQUENCE [LARGE SCALE GENOMIC DNA]</scope>
    <source>
        <strain evidence="1 2">NM69_E16B</strain>
    </source>
</reference>
<proteinExistence type="predicted"/>
<protein>
    <recommendedName>
        <fullName evidence="3">Transposase</fullName>
    </recommendedName>
</protein>
<sequence>MAISQSEMQVLYARYLKSGMTLEDFCKKQQVTYWDMMEWINQWEKLHGEKFVENSTVTYHRSQSRLLAPFSGSKITPQAQRLFPLEFEENDVPLRLPEDSPAFRASLELPKPGTIIKEAKLTFPSGMTIDIPQTTIKALILMSIIYEGNCIGID</sequence>
<evidence type="ECO:0000313" key="1">
    <source>
        <dbReference type="EMBL" id="TGY01484.1"/>
    </source>
</evidence>
<evidence type="ECO:0008006" key="3">
    <source>
        <dbReference type="Google" id="ProtNLM"/>
    </source>
</evidence>
<evidence type="ECO:0000313" key="2">
    <source>
        <dbReference type="Proteomes" id="UP000310532"/>
    </source>
</evidence>
<dbReference type="EMBL" id="SRYZ01000044">
    <property type="protein sequence ID" value="TGY01484.1"/>
    <property type="molecule type" value="Genomic_DNA"/>
</dbReference>
<dbReference type="Proteomes" id="UP000310532">
    <property type="component" value="Unassembled WGS sequence"/>
</dbReference>
<dbReference type="AlphaFoldDB" id="A0A4S2AM54"/>